<evidence type="ECO:0008006" key="4">
    <source>
        <dbReference type="Google" id="ProtNLM"/>
    </source>
</evidence>
<name>A0ABU9AX62_9BACT</name>
<reference evidence="2 3" key="1">
    <citation type="submission" date="2024-04" db="EMBL/GenBank/DDBJ databases">
        <title>Luteolibacter sp. isolated from soil.</title>
        <authorList>
            <person name="An J."/>
        </authorList>
    </citation>
    <scope>NUCLEOTIDE SEQUENCE [LARGE SCALE GENOMIC DNA]</scope>
    <source>
        <strain evidence="2 3">Y139</strain>
    </source>
</reference>
<comment type="caution">
    <text evidence="2">The sequence shown here is derived from an EMBL/GenBank/DDBJ whole genome shotgun (WGS) entry which is preliminary data.</text>
</comment>
<evidence type="ECO:0000313" key="2">
    <source>
        <dbReference type="EMBL" id="MEK7951574.1"/>
    </source>
</evidence>
<evidence type="ECO:0000313" key="3">
    <source>
        <dbReference type="Proteomes" id="UP001371305"/>
    </source>
</evidence>
<organism evidence="2 3">
    <name type="scientific">Luteolibacter soli</name>
    <dbReference type="NCBI Taxonomy" id="3135280"/>
    <lineage>
        <taxon>Bacteria</taxon>
        <taxon>Pseudomonadati</taxon>
        <taxon>Verrucomicrobiota</taxon>
        <taxon>Verrucomicrobiia</taxon>
        <taxon>Verrucomicrobiales</taxon>
        <taxon>Verrucomicrobiaceae</taxon>
        <taxon>Luteolibacter</taxon>
    </lineage>
</organism>
<protein>
    <recommendedName>
        <fullName evidence="4">DUF4375 domain-containing protein</fullName>
    </recommendedName>
</protein>
<keyword evidence="3" id="KW-1185">Reference proteome</keyword>
<feature type="region of interest" description="Disordered" evidence="1">
    <location>
        <begin position="23"/>
        <end position="43"/>
    </location>
</feature>
<sequence>MKWPWLLAGSVVAGIAIGWSTGHGPPSPAGTSAQKSARDAPHQPWTKEDFLKSANKQASAALEGTTNPYREFLATWTTEEIRAALDTSLTQPDCVLPSGSSSALPGRILGEWLHRDLKSALAWFDALASTTAKQRLAPALCQQWPDDKTAEGLAFLQAHRDLYRAGTGLAFVEKSFDQAAATSPADVAQLLLLCHQEQLHGGRNVSIEFPKRFDFTLLLATDEWQQLGDDPLANSVISAWQARDPDLAFDWMLGQHGAKSLVQLADNAIASGGDGPKWLAEKIEDLPDTDQRAFLDAARQDWIGTPSRLAALSLGLHDPLLLDEIASWAAQSMFRDIEGALPVIEQIPGIERRIELLESAEPDEAAIRTPGLRSFDAYDEALLRKTLASWDVAEPHIEAIISRYRP</sequence>
<dbReference type="RefSeq" id="WP_341405195.1">
    <property type="nucleotide sequence ID" value="NZ_JBBUKT010000005.1"/>
</dbReference>
<accession>A0ABU9AX62</accession>
<evidence type="ECO:0000256" key="1">
    <source>
        <dbReference type="SAM" id="MobiDB-lite"/>
    </source>
</evidence>
<gene>
    <name evidence="2" type="ORF">WKV53_13745</name>
</gene>
<dbReference type="Proteomes" id="UP001371305">
    <property type="component" value="Unassembled WGS sequence"/>
</dbReference>
<dbReference type="EMBL" id="JBBUKT010000005">
    <property type="protein sequence ID" value="MEK7951574.1"/>
    <property type="molecule type" value="Genomic_DNA"/>
</dbReference>
<proteinExistence type="predicted"/>